<evidence type="ECO:0000313" key="2">
    <source>
        <dbReference type="EMBL" id="CAK8989974.1"/>
    </source>
</evidence>
<name>A0ABP0HK98_9DINO</name>
<organism evidence="3 4">
    <name type="scientific">Durusdinium trenchii</name>
    <dbReference type="NCBI Taxonomy" id="1381693"/>
    <lineage>
        <taxon>Eukaryota</taxon>
        <taxon>Sar</taxon>
        <taxon>Alveolata</taxon>
        <taxon>Dinophyceae</taxon>
        <taxon>Suessiales</taxon>
        <taxon>Symbiodiniaceae</taxon>
        <taxon>Durusdinium</taxon>
    </lineage>
</organism>
<dbReference type="EMBL" id="CAXAMN010000669">
    <property type="protein sequence ID" value="CAK8989974.1"/>
    <property type="molecule type" value="Genomic_DNA"/>
</dbReference>
<protein>
    <submittedName>
        <fullName evidence="3">Uncharacterized protein</fullName>
    </submittedName>
</protein>
<dbReference type="Proteomes" id="UP001642484">
    <property type="component" value="Unassembled WGS sequence"/>
</dbReference>
<gene>
    <name evidence="2" type="ORF">CCMP2556_LOCUS1861</name>
    <name evidence="3" type="ORF">CCMP2556_LOCUS2126</name>
</gene>
<sequence>MAVRWTSDEEEVVLEVPDESGKSTVDSSRSPWRQLLEEMENAGVTDTSVNGHDLVASTMAPAVDQGGTPNYLIKPKATPVYYQYNEVSSNCKYTNVASFFNADELDGSKTLTKLWRVAYLRAANESLQNCKPLYFFKQPLDLDAGSVIRLV</sequence>
<accession>A0ABP0HK98</accession>
<dbReference type="EMBL" id="CAXAMN010000780">
    <property type="protein sequence ID" value="CAK8990643.1"/>
    <property type="molecule type" value="Genomic_DNA"/>
</dbReference>
<keyword evidence="4" id="KW-1185">Reference proteome</keyword>
<evidence type="ECO:0000313" key="3">
    <source>
        <dbReference type="EMBL" id="CAK8990643.1"/>
    </source>
</evidence>
<feature type="compositionally biased region" description="Acidic residues" evidence="1">
    <location>
        <begin position="8"/>
        <end position="18"/>
    </location>
</feature>
<feature type="region of interest" description="Disordered" evidence="1">
    <location>
        <begin position="1"/>
        <end position="30"/>
    </location>
</feature>
<evidence type="ECO:0000313" key="4">
    <source>
        <dbReference type="Proteomes" id="UP001642484"/>
    </source>
</evidence>
<evidence type="ECO:0000256" key="1">
    <source>
        <dbReference type="SAM" id="MobiDB-lite"/>
    </source>
</evidence>
<proteinExistence type="predicted"/>
<comment type="caution">
    <text evidence="3">The sequence shown here is derived from an EMBL/GenBank/DDBJ whole genome shotgun (WGS) entry which is preliminary data.</text>
</comment>
<reference evidence="3 4" key="1">
    <citation type="submission" date="2024-02" db="EMBL/GenBank/DDBJ databases">
        <authorList>
            <person name="Chen Y."/>
            <person name="Shah S."/>
            <person name="Dougan E. K."/>
            <person name="Thang M."/>
            <person name="Chan C."/>
        </authorList>
    </citation>
    <scope>NUCLEOTIDE SEQUENCE [LARGE SCALE GENOMIC DNA]</scope>
</reference>